<dbReference type="SUPFAM" id="SSF52096">
    <property type="entry name" value="ClpP/crotonase"/>
    <property type="match status" value="1"/>
</dbReference>
<accession>J0WTZ9</accession>
<evidence type="ECO:0000256" key="1">
    <source>
        <dbReference type="ARBA" id="ARBA00005254"/>
    </source>
</evidence>
<dbReference type="GO" id="GO:0006635">
    <property type="term" value="P:fatty acid beta-oxidation"/>
    <property type="evidence" value="ECO:0007669"/>
    <property type="project" value="TreeGrafter"/>
</dbReference>
<dbReference type="OMA" id="MSMTGDY"/>
<dbReference type="AlphaFoldDB" id="J0WTZ9"/>
<name>J0WTZ9_AURST</name>
<dbReference type="eggNOG" id="KOG1680">
    <property type="taxonomic scope" value="Eukaryota"/>
</dbReference>
<dbReference type="GO" id="GO:0003824">
    <property type="term" value="F:catalytic activity"/>
    <property type="evidence" value="ECO:0007669"/>
    <property type="project" value="InterPro"/>
</dbReference>
<evidence type="ECO:0000313" key="3">
    <source>
        <dbReference type="EMBL" id="EJD37075.1"/>
    </source>
</evidence>
<dbReference type="PROSITE" id="PS00166">
    <property type="entry name" value="ENOYL_COA_HYDRATASE"/>
    <property type="match status" value="1"/>
</dbReference>
<dbReference type="PANTHER" id="PTHR11941">
    <property type="entry name" value="ENOYL-COA HYDRATASE-RELATED"/>
    <property type="match status" value="1"/>
</dbReference>
<dbReference type="GO" id="GO:0005739">
    <property type="term" value="C:mitochondrion"/>
    <property type="evidence" value="ECO:0007669"/>
    <property type="project" value="TreeGrafter"/>
</dbReference>
<dbReference type="EMBL" id="JH687847">
    <property type="protein sequence ID" value="EJD37075.1"/>
    <property type="molecule type" value="Genomic_DNA"/>
</dbReference>
<proteinExistence type="inferred from homology"/>
<dbReference type="Pfam" id="PF00378">
    <property type="entry name" value="ECH_1"/>
    <property type="match status" value="1"/>
</dbReference>
<organism evidence="3 4">
    <name type="scientific">Auricularia subglabra (strain TFB-10046 / SS5)</name>
    <name type="common">White-rot fungus</name>
    <name type="synonym">Auricularia delicata (strain TFB10046)</name>
    <dbReference type="NCBI Taxonomy" id="717982"/>
    <lineage>
        <taxon>Eukaryota</taxon>
        <taxon>Fungi</taxon>
        <taxon>Dikarya</taxon>
        <taxon>Basidiomycota</taxon>
        <taxon>Agaricomycotina</taxon>
        <taxon>Agaricomycetes</taxon>
        <taxon>Auriculariales</taxon>
        <taxon>Auriculariaceae</taxon>
        <taxon>Auricularia</taxon>
    </lineage>
</organism>
<dbReference type="InterPro" id="IPR001753">
    <property type="entry name" value="Enoyl-CoA_hydra/iso"/>
</dbReference>
<reference evidence="4" key="1">
    <citation type="journal article" date="2012" name="Science">
        <title>The Paleozoic origin of enzymatic lignin decomposition reconstructed from 31 fungal genomes.</title>
        <authorList>
            <person name="Floudas D."/>
            <person name="Binder M."/>
            <person name="Riley R."/>
            <person name="Barry K."/>
            <person name="Blanchette R.A."/>
            <person name="Henrissat B."/>
            <person name="Martinez A.T."/>
            <person name="Otillar R."/>
            <person name="Spatafora J.W."/>
            <person name="Yadav J.S."/>
            <person name="Aerts A."/>
            <person name="Benoit I."/>
            <person name="Boyd A."/>
            <person name="Carlson A."/>
            <person name="Copeland A."/>
            <person name="Coutinho P.M."/>
            <person name="de Vries R.P."/>
            <person name="Ferreira P."/>
            <person name="Findley K."/>
            <person name="Foster B."/>
            <person name="Gaskell J."/>
            <person name="Glotzer D."/>
            <person name="Gorecki P."/>
            <person name="Heitman J."/>
            <person name="Hesse C."/>
            <person name="Hori C."/>
            <person name="Igarashi K."/>
            <person name="Jurgens J.A."/>
            <person name="Kallen N."/>
            <person name="Kersten P."/>
            <person name="Kohler A."/>
            <person name="Kuees U."/>
            <person name="Kumar T.K.A."/>
            <person name="Kuo A."/>
            <person name="LaButti K."/>
            <person name="Larrondo L.F."/>
            <person name="Lindquist E."/>
            <person name="Ling A."/>
            <person name="Lombard V."/>
            <person name="Lucas S."/>
            <person name="Lundell T."/>
            <person name="Martin R."/>
            <person name="McLaughlin D.J."/>
            <person name="Morgenstern I."/>
            <person name="Morin E."/>
            <person name="Murat C."/>
            <person name="Nagy L.G."/>
            <person name="Nolan M."/>
            <person name="Ohm R.A."/>
            <person name="Patyshakuliyeva A."/>
            <person name="Rokas A."/>
            <person name="Ruiz-Duenas F.J."/>
            <person name="Sabat G."/>
            <person name="Salamov A."/>
            <person name="Samejima M."/>
            <person name="Schmutz J."/>
            <person name="Slot J.C."/>
            <person name="St John F."/>
            <person name="Stenlid J."/>
            <person name="Sun H."/>
            <person name="Sun S."/>
            <person name="Syed K."/>
            <person name="Tsang A."/>
            <person name="Wiebenga A."/>
            <person name="Young D."/>
            <person name="Pisabarro A."/>
            <person name="Eastwood D.C."/>
            <person name="Martin F."/>
            <person name="Cullen D."/>
            <person name="Grigoriev I.V."/>
            <person name="Hibbett D.S."/>
        </authorList>
    </citation>
    <scope>NUCLEOTIDE SEQUENCE [LARGE SCALE GENOMIC DNA]</scope>
    <source>
        <strain evidence="4">TFB10046</strain>
    </source>
</reference>
<gene>
    <name evidence="3" type="ORF">AURDEDRAFT_116929</name>
</gene>
<keyword evidence="4" id="KW-1185">Reference proteome</keyword>
<sequence>MAHSHNDMIGRSMLGLTANDDEERILLVDTPEPHVLVLTMNRPDVLNAMSPDLEAALARELDAFERDDDLWVAIIAGKGRMFCAGADLAAWKQRQATAAGSETQNLLGDAHGFGALSRRIAGAKPVIAAVHGGAYGGGTEIVLNADLVVAEEDARFALPEALRGVVAAQGGIPRIAAVAGHQLASEMLLTGRAISAKEAYERFRFVNEVVPRGQAMRAALALARRVCAASPDAARSSKRALQIARSTPGAEAAFEAHARSKEALAVYNGRNIKEGLAAFVEKRKPVWTNPAKL</sequence>
<dbReference type="InterPro" id="IPR029045">
    <property type="entry name" value="ClpP/crotonase-like_dom_sf"/>
</dbReference>
<dbReference type="Gene3D" id="3.90.226.10">
    <property type="entry name" value="2-enoyl-CoA Hydratase, Chain A, domain 1"/>
    <property type="match status" value="1"/>
</dbReference>
<dbReference type="OrthoDB" id="2139957at2759"/>
<dbReference type="InParanoid" id="J0WTZ9"/>
<protein>
    <submittedName>
        <fullName evidence="3">ClpP/crotonase</fullName>
    </submittedName>
</protein>
<dbReference type="PANTHER" id="PTHR11941:SF158">
    <property type="entry name" value="ENOYL-COA HYDRATASE (AFU_ORTHOLOGUE AFUA_2G10650)"/>
    <property type="match status" value="1"/>
</dbReference>
<dbReference type="InterPro" id="IPR018376">
    <property type="entry name" value="Enoyl-CoA_hyd/isom_CS"/>
</dbReference>
<evidence type="ECO:0000313" key="4">
    <source>
        <dbReference type="Proteomes" id="UP000006514"/>
    </source>
</evidence>
<dbReference type="KEGG" id="adl:AURDEDRAFT_116929"/>
<dbReference type="CDD" id="cd06558">
    <property type="entry name" value="crotonase-like"/>
    <property type="match status" value="1"/>
</dbReference>
<evidence type="ECO:0000256" key="2">
    <source>
        <dbReference type="RuleBase" id="RU003707"/>
    </source>
</evidence>
<comment type="similarity">
    <text evidence="1 2">Belongs to the enoyl-CoA hydratase/isomerase family.</text>
</comment>
<dbReference type="Proteomes" id="UP000006514">
    <property type="component" value="Unassembled WGS sequence"/>
</dbReference>